<name>D0Q1G5_NCDV</name>
<evidence type="ECO:0000313" key="3">
    <source>
        <dbReference type="EMBL" id="ACK38037.1"/>
    </source>
</evidence>
<accession>D0Q1G5</accession>
<feature type="compositionally biased region" description="Basic and acidic residues" evidence="1">
    <location>
        <begin position="65"/>
        <end position="74"/>
    </location>
</feature>
<gene>
    <name evidence="3" type="primary">P</name>
</gene>
<protein>
    <submittedName>
        <fullName evidence="3">W protein</fullName>
    </submittedName>
</protein>
<evidence type="ECO:0000313" key="4">
    <source>
        <dbReference type="Proteomes" id="UP000130355"/>
    </source>
</evidence>
<evidence type="ECO:0000259" key="2">
    <source>
        <dbReference type="Pfam" id="PF14313"/>
    </source>
</evidence>
<dbReference type="Proteomes" id="UP000130355">
    <property type="component" value="Genome"/>
</dbReference>
<feature type="compositionally biased region" description="Polar residues" evidence="1">
    <location>
        <begin position="99"/>
        <end position="111"/>
    </location>
</feature>
<dbReference type="EMBL" id="FJ410148">
    <property type="protein sequence ID" value="ACK38037.1"/>
    <property type="molecule type" value="Viral_cRNA"/>
</dbReference>
<feature type="domain" description="Phosphoprotein P soyouz module" evidence="2">
    <location>
        <begin position="1"/>
        <end position="58"/>
    </location>
</feature>
<feature type="compositionally biased region" description="Pro residues" evidence="1">
    <location>
        <begin position="86"/>
        <end position="98"/>
    </location>
</feature>
<feature type="region of interest" description="Disordered" evidence="1">
    <location>
        <begin position="30"/>
        <end position="111"/>
    </location>
</feature>
<dbReference type="InterPro" id="IPR025909">
    <property type="entry name" value="Soyouz_module"/>
</dbReference>
<reference evidence="3 4" key="1">
    <citation type="submission" date="2008-10" db="EMBL/GenBank/DDBJ databases">
        <title>Complete nucleotide sequences of pigeon paramyxoviruses isolated in United States.</title>
        <authorList>
            <person name="Deflube L.R."/>
            <person name="Elankumaran S."/>
        </authorList>
    </citation>
    <scope>NUCLEOTIDE SEQUENCE [LARGE SCALE GENOMIC DNA]</scope>
    <source>
        <strain evidence="3">PPMV-1/Texas/1998</strain>
    </source>
</reference>
<evidence type="ECO:0000256" key="1">
    <source>
        <dbReference type="SAM" id="MobiDB-lite"/>
    </source>
</evidence>
<dbReference type="Pfam" id="PF14313">
    <property type="entry name" value="Soyouz_module"/>
    <property type="match status" value="1"/>
</dbReference>
<sequence>MATFTDAEIEDILETSGAVIDSIITAQGKSVETVGKSAIPQGKTKAPGTAREKHGSIQPSAGQDTPDRQDRPDKQPSTPEQATPHNNPPTAPKEPPPTQATGNAGDTQLKTGASNSLLSMLDKLSSKSSNAKKGGQGRAPRKAYINLWPNNTRTSRAVETIRKDRSTRTKPPLEARAQTRTQHIMDNGRSHNHQLVQSLLCSSQGRAKTVLLYLWIMSNYLSTLCRR</sequence>
<organism evidence="3 4">
    <name type="scientific">Pigeon paramyxovirus 1</name>
    <dbReference type="NCBI Taxonomy" id="159079"/>
    <lineage>
        <taxon>Viruses</taxon>
        <taxon>Riboviria</taxon>
        <taxon>Orthornavirae</taxon>
        <taxon>Negarnaviricota</taxon>
        <taxon>Haploviricotina</taxon>
        <taxon>Monjiviricetes</taxon>
        <taxon>Mononegavirales</taxon>
        <taxon>Paramyxoviridae</taxon>
        <taxon>Avulavirinae</taxon>
        <taxon>Orthoavulavirus</taxon>
        <taxon>Orthoavulavirus javaense</taxon>
        <taxon>Avian paramyxovirus 1</taxon>
    </lineage>
</organism>
<proteinExistence type="predicted"/>